<evidence type="ECO:0000313" key="2">
    <source>
        <dbReference type="EMBL" id="KAG9464776.1"/>
    </source>
</evidence>
<gene>
    <name evidence="2" type="ORF">GDO78_019416</name>
</gene>
<organism evidence="2 3">
    <name type="scientific">Eleutherodactylus coqui</name>
    <name type="common">Puerto Rican coqui</name>
    <dbReference type="NCBI Taxonomy" id="57060"/>
    <lineage>
        <taxon>Eukaryota</taxon>
        <taxon>Metazoa</taxon>
        <taxon>Chordata</taxon>
        <taxon>Craniata</taxon>
        <taxon>Vertebrata</taxon>
        <taxon>Euteleostomi</taxon>
        <taxon>Amphibia</taxon>
        <taxon>Batrachia</taxon>
        <taxon>Anura</taxon>
        <taxon>Neobatrachia</taxon>
        <taxon>Hyloidea</taxon>
        <taxon>Eleutherodactylidae</taxon>
        <taxon>Eleutherodactylinae</taxon>
        <taxon>Eleutherodactylus</taxon>
        <taxon>Eleutherodactylus</taxon>
    </lineage>
</organism>
<reference evidence="2" key="1">
    <citation type="thesis" date="2020" institute="ProQuest LLC" country="789 East Eisenhower Parkway, Ann Arbor, MI, USA">
        <title>Comparative Genomics and Chromosome Evolution.</title>
        <authorList>
            <person name="Mudd A.B."/>
        </authorList>
    </citation>
    <scope>NUCLEOTIDE SEQUENCE</scope>
    <source>
        <strain evidence="2">HN-11 Male</strain>
        <tissue evidence="2">Kidney and liver</tissue>
    </source>
</reference>
<keyword evidence="1" id="KW-0812">Transmembrane</keyword>
<keyword evidence="3" id="KW-1185">Reference proteome</keyword>
<dbReference type="AlphaFoldDB" id="A0A8J6BCP6"/>
<evidence type="ECO:0000313" key="3">
    <source>
        <dbReference type="Proteomes" id="UP000770717"/>
    </source>
</evidence>
<dbReference type="EMBL" id="WNTK01003914">
    <property type="protein sequence ID" value="KAG9464776.1"/>
    <property type="molecule type" value="Genomic_DNA"/>
</dbReference>
<sequence length="97" mass="10950">MQLSNFCSVCFPHKVQGALSVVRTVLRCASVFSASVHFLTDCPGKHLQLVLMIYLDITITIFTMMAITRISRTPCKNMFTTPEIIPPRPLNQFTGFR</sequence>
<keyword evidence="1" id="KW-1133">Transmembrane helix</keyword>
<keyword evidence="1" id="KW-0472">Membrane</keyword>
<protein>
    <submittedName>
        <fullName evidence="2">Uncharacterized protein</fullName>
    </submittedName>
</protein>
<proteinExistence type="predicted"/>
<feature type="transmembrane region" description="Helical" evidence="1">
    <location>
        <begin position="47"/>
        <end position="68"/>
    </location>
</feature>
<evidence type="ECO:0000256" key="1">
    <source>
        <dbReference type="SAM" id="Phobius"/>
    </source>
</evidence>
<comment type="caution">
    <text evidence="2">The sequence shown here is derived from an EMBL/GenBank/DDBJ whole genome shotgun (WGS) entry which is preliminary data.</text>
</comment>
<accession>A0A8J6BCP6</accession>
<name>A0A8J6BCP6_ELECQ</name>
<dbReference type="Proteomes" id="UP000770717">
    <property type="component" value="Unassembled WGS sequence"/>
</dbReference>